<protein>
    <submittedName>
        <fullName evidence="1">Uncharacterized protein</fullName>
    </submittedName>
</protein>
<dbReference type="AlphaFoldDB" id="A0A317N1K9"/>
<evidence type="ECO:0000313" key="2">
    <source>
        <dbReference type="Proteomes" id="UP000246569"/>
    </source>
</evidence>
<comment type="caution">
    <text evidence="1">The sequence shown here is derived from an EMBL/GenBank/DDBJ whole genome shotgun (WGS) entry which is preliminary data.</text>
</comment>
<dbReference type="EMBL" id="QGTJ01000001">
    <property type="protein sequence ID" value="PWV66014.1"/>
    <property type="molecule type" value="Genomic_DNA"/>
</dbReference>
<accession>A0A317N1K9</accession>
<keyword evidence="2" id="KW-1185">Reference proteome</keyword>
<evidence type="ECO:0000313" key="1">
    <source>
        <dbReference type="EMBL" id="PWV66014.1"/>
    </source>
</evidence>
<reference evidence="1 2" key="1">
    <citation type="submission" date="2018-05" db="EMBL/GenBank/DDBJ databases">
        <title>Genomic Encyclopedia of Type Strains, Phase IV (KMG-IV): sequencing the most valuable type-strain genomes for metagenomic binning, comparative biology and taxonomic classification.</title>
        <authorList>
            <person name="Goeker M."/>
        </authorList>
    </citation>
    <scope>NUCLEOTIDE SEQUENCE [LARGE SCALE GENOMIC DNA]</scope>
    <source>
        <strain evidence="1 2">DSM 23606</strain>
    </source>
</reference>
<gene>
    <name evidence="1" type="ORF">C7443_101502</name>
</gene>
<organism evidence="1 2">
    <name type="scientific">Plasticicumulans acidivorans</name>
    <dbReference type="NCBI Taxonomy" id="886464"/>
    <lineage>
        <taxon>Bacteria</taxon>
        <taxon>Pseudomonadati</taxon>
        <taxon>Pseudomonadota</taxon>
        <taxon>Gammaproteobacteria</taxon>
        <taxon>Candidatus Competibacteraceae</taxon>
        <taxon>Plasticicumulans</taxon>
    </lineage>
</organism>
<proteinExistence type="predicted"/>
<dbReference type="Proteomes" id="UP000246569">
    <property type="component" value="Unassembled WGS sequence"/>
</dbReference>
<sequence length="71" mass="8436">MILLFATVDELLEYIERDSARRLDDLAQTIAAWPLQKRRDFLERWEQRHGSADALRERLQALWRVRSGGEP</sequence>
<dbReference type="RefSeq" id="WP_110016990.1">
    <property type="nucleotide sequence ID" value="NZ_QGTJ01000001.1"/>
</dbReference>
<name>A0A317N1K9_9GAMM</name>